<dbReference type="PANTHER" id="PTHR46814:SF1">
    <property type="entry name" value="EGALITARIAN, ISOFORM B"/>
    <property type="match status" value="1"/>
</dbReference>
<evidence type="ECO:0000313" key="2">
    <source>
        <dbReference type="EMBL" id="KAJ1524853.1"/>
    </source>
</evidence>
<protein>
    <submittedName>
        <fullName evidence="2">Uncharacterized protein</fullName>
    </submittedName>
</protein>
<reference evidence="2" key="1">
    <citation type="submission" date="2022-12" db="EMBL/GenBank/DDBJ databases">
        <title>Chromosome-level genome assembly of the bean flower thrips Megalurothrips usitatus.</title>
        <authorList>
            <person name="Ma L."/>
            <person name="Liu Q."/>
            <person name="Li H."/>
            <person name="Cai W."/>
        </authorList>
    </citation>
    <scope>NUCLEOTIDE SEQUENCE</scope>
    <source>
        <strain evidence="2">Cailab_2022a</strain>
    </source>
</reference>
<gene>
    <name evidence="2" type="ORF">ONE63_009720</name>
</gene>
<name>A0AAV7XJB1_9NEOP</name>
<evidence type="ECO:0000313" key="3">
    <source>
        <dbReference type="Proteomes" id="UP001075354"/>
    </source>
</evidence>
<dbReference type="Proteomes" id="UP001075354">
    <property type="component" value="Chromosome 8"/>
</dbReference>
<proteinExistence type="predicted"/>
<feature type="region of interest" description="Disordered" evidence="1">
    <location>
        <begin position="168"/>
        <end position="242"/>
    </location>
</feature>
<keyword evidence="3" id="KW-1185">Reference proteome</keyword>
<feature type="compositionally biased region" description="Acidic residues" evidence="1">
    <location>
        <begin position="177"/>
        <end position="189"/>
    </location>
</feature>
<feature type="compositionally biased region" description="Polar residues" evidence="1">
    <location>
        <begin position="198"/>
        <end position="242"/>
    </location>
</feature>
<dbReference type="EMBL" id="JAPTSV010000008">
    <property type="protein sequence ID" value="KAJ1524853.1"/>
    <property type="molecule type" value="Genomic_DNA"/>
</dbReference>
<comment type="caution">
    <text evidence="2">The sequence shown here is derived from an EMBL/GenBank/DDBJ whole genome shotgun (WGS) entry which is preliminary data.</text>
</comment>
<sequence>MTTGKPVYKVKNVSLNNLCADYGAPLNPLKDQLKNVYRRDQRYWARRPFTRDMMLYSAADVLSLVPHVYTAMMSRITPEYATLLAELCDEQVYTLIRPAEVKQRKKVRKLNCEISDLKSRLAQAKLSKNIVLSNREIRLLRYLDLTEEEKEKLRGSYKVARKLDKLEGRTQDRDSKSDDDDDDDDDNDDCYNGGPESNEFNSLESNQNASGKTTPSDHSLSGGISSPHGTTSQPTSLTESMQQVDEVLSDGRMDRLEKIERLEAILSAATSNTSLSPIPPTISERCCNCKCHERSYSSANATSPPHVVVGSIDTVSSRASSNSTGSLNEAACQTLSTGDIVITTIYFTQEEKEKEKTLTASPKK</sequence>
<dbReference type="AlphaFoldDB" id="A0AAV7XJB1"/>
<dbReference type="PANTHER" id="PTHR46814">
    <property type="entry name" value="EGALITARIAN, ISOFORM B"/>
    <property type="match status" value="1"/>
</dbReference>
<organism evidence="2 3">
    <name type="scientific">Megalurothrips usitatus</name>
    <name type="common">bean blossom thrips</name>
    <dbReference type="NCBI Taxonomy" id="439358"/>
    <lineage>
        <taxon>Eukaryota</taxon>
        <taxon>Metazoa</taxon>
        <taxon>Ecdysozoa</taxon>
        <taxon>Arthropoda</taxon>
        <taxon>Hexapoda</taxon>
        <taxon>Insecta</taxon>
        <taxon>Pterygota</taxon>
        <taxon>Neoptera</taxon>
        <taxon>Paraneoptera</taxon>
        <taxon>Thysanoptera</taxon>
        <taxon>Terebrantia</taxon>
        <taxon>Thripoidea</taxon>
        <taxon>Thripidae</taxon>
        <taxon>Megalurothrips</taxon>
    </lineage>
</organism>
<evidence type="ECO:0000256" key="1">
    <source>
        <dbReference type="SAM" id="MobiDB-lite"/>
    </source>
</evidence>
<accession>A0AAV7XJB1</accession>